<dbReference type="GO" id="GO:0005667">
    <property type="term" value="C:transcription regulator complex"/>
    <property type="evidence" value="ECO:0007669"/>
    <property type="project" value="TreeGrafter"/>
</dbReference>
<dbReference type="Gene3D" id="1.20.58.1880">
    <property type="match status" value="1"/>
</dbReference>
<dbReference type="InterPro" id="IPR049048">
    <property type="entry name" value="REST_helical"/>
</dbReference>
<evidence type="ECO:0000256" key="9">
    <source>
        <dbReference type="ARBA" id="ARBA00023163"/>
    </source>
</evidence>
<dbReference type="GO" id="GO:0000118">
    <property type="term" value="C:histone deacetylase complex"/>
    <property type="evidence" value="ECO:0007669"/>
    <property type="project" value="TreeGrafter"/>
</dbReference>
<keyword evidence="8" id="KW-0238">DNA-binding</keyword>
<dbReference type="PANTHER" id="PTHR16089:SF28">
    <property type="entry name" value="REST COREPRESSOR"/>
    <property type="match status" value="1"/>
</dbReference>
<dbReference type="GO" id="GO:0006357">
    <property type="term" value="P:regulation of transcription by RNA polymerase II"/>
    <property type="evidence" value="ECO:0007669"/>
    <property type="project" value="TreeGrafter"/>
</dbReference>
<comment type="similarity">
    <text evidence="11">Belongs to the CoREST family.</text>
</comment>
<protein>
    <submittedName>
        <fullName evidence="15">DgyrCDS6322</fullName>
    </submittedName>
</protein>
<keyword evidence="6" id="KW-0805">Transcription regulation</keyword>
<dbReference type="InterPro" id="IPR000949">
    <property type="entry name" value="ELM2_dom"/>
</dbReference>
<evidence type="ECO:0000256" key="7">
    <source>
        <dbReference type="ARBA" id="ARBA00023054"/>
    </source>
</evidence>
<dbReference type="GO" id="GO:0003677">
    <property type="term" value="F:DNA binding"/>
    <property type="evidence" value="ECO:0007669"/>
    <property type="project" value="UniProtKB-KW"/>
</dbReference>
<evidence type="ECO:0000256" key="2">
    <source>
        <dbReference type="ARBA" id="ARBA00022491"/>
    </source>
</evidence>
<proteinExistence type="inferred from homology"/>
<feature type="region of interest" description="Disordered" evidence="12">
    <location>
        <begin position="1"/>
        <end position="27"/>
    </location>
</feature>
<dbReference type="InterPro" id="IPR017884">
    <property type="entry name" value="SANT_dom"/>
</dbReference>
<dbReference type="FunFam" id="1.10.10.60:FF:000012">
    <property type="entry name" value="Metastasis-associated 1 family, member 3"/>
    <property type="match status" value="1"/>
</dbReference>
<evidence type="ECO:0000256" key="8">
    <source>
        <dbReference type="ARBA" id="ARBA00023125"/>
    </source>
</evidence>
<evidence type="ECO:0000259" key="14">
    <source>
        <dbReference type="PROSITE" id="PS51293"/>
    </source>
</evidence>
<dbReference type="SMART" id="SM00717">
    <property type="entry name" value="SANT"/>
    <property type="match status" value="2"/>
</dbReference>
<keyword evidence="2" id="KW-0678">Repressor</keyword>
<evidence type="ECO:0000256" key="12">
    <source>
        <dbReference type="SAM" id="MobiDB-lite"/>
    </source>
</evidence>
<dbReference type="CDD" id="cd00167">
    <property type="entry name" value="SANT"/>
    <property type="match status" value="1"/>
</dbReference>
<dbReference type="Pfam" id="PF20878">
    <property type="entry name" value="REST_helical"/>
    <property type="match status" value="1"/>
</dbReference>
<evidence type="ECO:0000259" key="13">
    <source>
        <dbReference type="PROSITE" id="PS51156"/>
    </source>
</evidence>
<evidence type="ECO:0000256" key="3">
    <source>
        <dbReference type="ARBA" id="ARBA00022723"/>
    </source>
</evidence>
<evidence type="ECO:0000256" key="10">
    <source>
        <dbReference type="ARBA" id="ARBA00023242"/>
    </source>
</evidence>
<evidence type="ECO:0000256" key="5">
    <source>
        <dbReference type="ARBA" id="ARBA00022833"/>
    </source>
</evidence>
<evidence type="ECO:0000256" key="1">
    <source>
        <dbReference type="ARBA" id="ARBA00004123"/>
    </source>
</evidence>
<dbReference type="Gene3D" id="1.10.10.60">
    <property type="entry name" value="Homeodomain-like"/>
    <property type="match status" value="1"/>
</dbReference>
<feature type="domain" description="ELM2" evidence="13">
    <location>
        <begin position="22"/>
        <end position="106"/>
    </location>
</feature>
<evidence type="ECO:0000256" key="6">
    <source>
        <dbReference type="ARBA" id="ARBA00023015"/>
    </source>
</evidence>
<dbReference type="SMART" id="SM01189">
    <property type="entry name" value="ELM2"/>
    <property type="match status" value="1"/>
</dbReference>
<name>A0A7I8VPB3_9ANNE</name>
<accession>A0A7I8VPB3</accession>
<dbReference type="Pfam" id="PF01448">
    <property type="entry name" value="ELM2"/>
    <property type="match status" value="1"/>
</dbReference>
<gene>
    <name evidence="15" type="ORF">DGYR_LOCUS6079</name>
</gene>
<dbReference type="InterPro" id="IPR009057">
    <property type="entry name" value="Homeodomain-like_sf"/>
</dbReference>
<keyword evidence="3" id="KW-0479">Metal-binding</keyword>
<comment type="caution">
    <text evidence="15">The sequence shown here is derived from an EMBL/GenBank/DDBJ whole genome shotgun (WGS) entry which is preliminary data.</text>
</comment>
<dbReference type="PROSITE" id="PS51156">
    <property type="entry name" value="ELM2"/>
    <property type="match status" value="1"/>
</dbReference>
<dbReference type="OrthoDB" id="10064338at2759"/>
<feature type="domain" description="SANT" evidence="14">
    <location>
        <begin position="107"/>
        <end position="158"/>
    </location>
</feature>
<dbReference type="AlphaFoldDB" id="A0A7I8VPB3"/>
<dbReference type="PROSITE" id="PS51293">
    <property type="entry name" value="SANT"/>
    <property type="match status" value="2"/>
</dbReference>
<dbReference type="GO" id="GO:0008270">
    <property type="term" value="F:zinc ion binding"/>
    <property type="evidence" value="ECO:0007669"/>
    <property type="project" value="UniProtKB-KW"/>
</dbReference>
<evidence type="ECO:0000256" key="11">
    <source>
        <dbReference type="ARBA" id="ARBA00038011"/>
    </source>
</evidence>
<dbReference type="InterPro" id="IPR051066">
    <property type="entry name" value="Trans_reg/Corepressor"/>
</dbReference>
<keyword evidence="7" id="KW-0175">Coiled coil</keyword>
<dbReference type="FunFam" id="4.10.1240.50:FF:000002">
    <property type="entry name" value="REST corepressor isoform X1"/>
    <property type="match status" value="1"/>
</dbReference>
<keyword evidence="4" id="KW-0863">Zinc-finger</keyword>
<sequence length="372" mass="42421">MTRTRSAAGSSSDSSEESESDHGMRVGEDYQARVPFYDKDYKYQWDKDDREGLLVWQPGPMADEEIDKFINLARQRYNYNFEQAFGMLFWHKHNMKTALADLPNFTPIPEEFSTEDKVIFEQAFSFHGKSFARIRQMLPDKSNKSLVEHYYKWKKSQHKTSVIDEKANHRRNDRESSNSSDEETKSNKQSGKTDGKKNDGFPSQQPKSGVKGRRKPPKGMHLSQEDLVLLASGPSGQGDAILQRANADLIALKQQVQTHKQALSKFDLPTSIDRFKVAPQDNGTNKISNRWTNEETLIAIQCIKEYGRNYTAIADVIGTKTEAHVKNFIVQYKSKYNLEDVLKKHDEDMAAKCDAGPPPLIKTKPPLQSTPK</sequence>
<feature type="compositionally biased region" description="Basic and acidic residues" evidence="12">
    <location>
        <begin position="161"/>
        <end position="199"/>
    </location>
</feature>
<dbReference type="InterPro" id="IPR001005">
    <property type="entry name" value="SANT/Myb"/>
</dbReference>
<dbReference type="SUPFAM" id="SSF46689">
    <property type="entry name" value="Homeodomain-like"/>
    <property type="match status" value="2"/>
</dbReference>
<dbReference type="GO" id="GO:0003714">
    <property type="term" value="F:transcription corepressor activity"/>
    <property type="evidence" value="ECO:0007669"/>
    <property type="project" value="TreeGrafter"/>
</dbReference>
<evidence type="ECO:0000313" key="15">
    <source>
        <dbReference type="EMBL" id="CAD5117561.1"/>
    </source>
</evidence>
<comment type="subcellular location">
    <subcellularLocation>
        <location evidence="1">Nucleus</location>
    </subcellularLocation>
</comment>
<keyword evidence="16" id="KW-1185">Reference proteome</keyword>
<dbReference type="Pfam" id="PF00249">
    <property type="entry name" value="Myb_DNA-binding"/>
    <property type="match status" value="2"/>
</dbReference>
<feature type="domain" description="SANT" evidence="14">
    <location>
        <begin position="286"/>
        <end position="337"/>
    </location>
</feature>
<reference evidence="15 16" key="1">
    <citation type="submission" date="2020-08" db="EMBL/GenBank/DDBJ databases">
        <authorList>
            <person name="Hejnol A."/>
        </authorList>
    </citation>
    <scope>NUCLEOTIDE SEQUENCE [LARGE SCALE GENOMIC DNA]</scope>
</reference>
<keyword evidence="9" id="KW-0804">Transcription</keyword>
<keyword evidence="5" id="KW-0862">Zinc</keyword>
<dbReference type="PANTHER" id="PTHR16089">
    <property type="entry name" value="REST COREPRESSOR COREST PROTEIN-RELATED"/>
    <property type="match status" value="1"/>
</dbReference>
<feature type="region of interest" description="Disordered" evidence="12">
    <location>
        <begin position="161"/>
        <end position="220"/>
    </location>
</feature>
<evidence type="ECO:0000256" key="4">
    <source>
        <dbReference type="ARBA" id="ARBA00022771"/>
    </source>
</evidence>
<evidence type="ECO:0000313" key="16">
    <source>
        <dbReference type="Proteomes" id="UP000549394"/>
    </source>
</evidence>
<dbReference type="Proteomes" id="UP000549394">
    <property type="component" value="Unassembled WGS sequence"/>
</dbReference>
<feature type="region of interest" description="Disordered" evidence="12">
    <location>
        <begin position="349"/>
        <end position="372"/>
    </location>
</feature>
<keyword evidence="10" id="KW-0539">Nucleus</keyword>
<dbReference type="Gene3D" id="4.10.1240.50">
    <property type="match status" value="1"/>
</dbReference>
<organism evidence="15 16">
    <name type="scientific">Dimorphilus gyrociliatus</name>
    <dbReference type="NCBI Taxonomy" id="2664684"/>
    <lineage>
        <taxon>Eukaryota</taxon>
        <taxon>Metazoa</taxon>
        <taxon>Spiralia</taxon>
        <taxon>Lophotrochozoa</taxon>
        <taxon>Annelida</taxon>
        <taxon>Polychaeta</taxon>
        <taxon>Polychaeta incertae sedis</taxon>
        <taxon>Dinophilidae</taxon>
        <taxon>Dimorphilus</taxon>
    </lineage>
</organism>
<dbReference type="EMBL" id="CAJFCJ010000007">
    <property type="protein sequence ID" value="CAD5117561.1"/>
    <property type="molecule type" value="Genomic_DNA"/>
</dbReference>